<dbReference type="InterPro" id="IPR036388">
    <property type="entry name" value="WH-like_DNA-bd_sf"/>
</dbReference>
<evidence type="ECO:0000259" key="3">
    <source>
        <dbReference type="Pfam" id="PF10400"/>
    </source>
</evidence>
<dbReference type="EMBL" id="JAAAMV010000007">
    <property type="protein sequence ID" value="NBD24576.1"/>
    <property type="molecule type" value="Genomic_DNA"/>
</dbReference>
<organism evidence="4 5">
    <name type="scientific">Paenibacillus glycinis</name>
    <dbReference type="NCBI Taxonomy" id="2697035"/>
    <lineage>
        <taxon>Bacteria</taxon>
        <taxon>Bacillati</taxon>
        <taxon>Bacillota</taxon>
        <taxon>Bacilli</taxon>
        <taxon>Bacillales</taxon>
        <taxon>Paenibacillaceae</taxon>
        <taxon>Paenibacillus</taxon>
    </lineage>
</organism>
<keyword evidence="1" id="KW-0175">Coiled coil</keyword>
<dbReference type="Gene3D" id="1.10.10.10">
    <property type="entry name" value="Winged helix-like DNA-binding domain superfamily/Winged helix DNA-binding domain"/>
    <property type="match status" value="1"/>
</dbReference>
<evidence type="ECO:0000313" key="4">
    <source>
        <dbReference type="EMBL" id="NBD24576.1"/>
    </source>
</evidence>
<dbReference type="Pfam" id="PF10400">
    <property type="entry name" value="Vir_act_alpha_C"/>
    <property type="match status" value="1"/>
</dbReference>
<feature type="domain" description="Transcription regulator PadR N-terminal" evidence="2">
    <location>
        <begin position="9"/>
        <end position="77"/>
    </location>
</feature>
<proteinExistence type="predicted"/>
<accession>A0ABW9XPU6</accession>
<dbReference type="PANTHER" id="PTHR43252">
    <property type="entry name" value="TRANSCRIPTIONAL REGULATOR YQJI"/>
    <property type="match status" value="1"/>
</dbReference>
<reference evidence="4 5" key="1">
    <citation type="submission" date="2020-01" db="EMBL/GenBank/DDBJ databases">
        <title>Paenibacillus soybeanensis sp. nov. isolated from the nodules of soybean (Glycine max(L.) Merr).</title>
        <authorList>
            <person name="Wang H."/>
        </authorList>
    </citation>
    <scope>NUCLEOTIDE SEQUENCE [LARGE SCALE GENOMIC DNA]</scope>
    <source>
        <strain evidence="4 5">T1</strain>
    </source>
</reference>
<protein>
    <submittedName>
        <fullName evidence="4">PadR family transcriptional regulator</fullName>
    </submittedName>
</protein>
<evidence type="ECO:0000313" key="5">
    <source>
        <dbReference type="Proteomes" id="UP000665561"/>
    </source>
</evidence>
<keyword evidence="5" id="KW-1185">Reference proteome</keyword>
<sequence>MNTLSYGLLSAISIESCSGYDLIERMKLFWKADHSQIYPILGKLESQGYVRHESVKQVNKPDKKVYFVTDSGIEVLKKWMAEPTSEPVIRDEFALKMHSISMFDEEQTIALLKERRALYEQRLADLEARNERLRLKREAYGEDDSGIPTQFLGPFFLLEREILNAKTELKWCDWALEHLGTR</sequence>
<gene>
    <name evidence="4" type="ORF">GT019_11900</name>
</gene>
<dbReference type="RefSeq" id="WP_161743369.1">
    <property type="nucleotide sequence ID" value="NZ_JAAAMV010000007.1"/>
</dbReference>
<dbReference type="PANTHER" id="PTHR43252:SF4">
    <property type="entry name" value="TRANSCRIPTIONAL REGULATORY PROTEIN"/>
    <property type="match status" value="1"/>
</dbReference>
<dbReference type="SUPFAM" id="SSF46785">
    <property type="entry name" value="Winged helix' DNA-binding domain"/>
    <property type="match status" value="1"/>
</dbReference>
<evidence type="ECO:0000256" key="1">
    <source>
        <dbReference type="SAM" id="Coils"/>
    </source>
</evidence>
<comment type="caution">
    <text evidence="4">The sequence shown here is derived from an EMBL/GenBank/DDBJ whole genome shotgun (WGS) entry which is preliminary data.</text>
</comment>
<dbReference type="Proteomes" id="UP000665561">
    <property type="component" value="Unassembled WGS sequence"/>
</dbReference>
<dbReference type="Gene3D" id="6.10.140.190">
    <property type="match status" value="1"/>
</dbReference>
<feature type="domain" description="Transcription regulator PadR C-terminal" evidence="3">
    <location>
        <begin position="89"/>
        <end position="179"/>
    </location>
</feature>
<name>A0ABW9XPU6_9BACL</name>
<dbReference type="InterPro" id="IPR018309">
    <property type="entry name" value="Tscrpt_reg_PadR_C"/>
</dbReference>
<dbReference type="InterPro" id="IPR005149">
    <property type="entry name" value="Tscrpt_reg_PadR_N"/>
</dbReference>
<feature type="coiled-coil region" evidence="1">
    <location>
        <begin position="109"/>
        <end position="143"/>
    </location>
</feature>
<dbReference type="Pfam" id="PF03551">
    <property type="entry name" value="PadR"/>
    <property type="match status" value="1"/>
</dbReference>
<evidence type="ECO:0000259" key="2">
    <source>
        <dbReference type="Pfam" id="PF03551"/>
    </source>
</evidence>
<dbReference type="InterPro" id="IPR036390">
    <property type="entry name" value="WH_DNA-bd_sf"/>
</dbReference>